<evidence type="ECO:0000259" key="7">
    <source>
        <dbReference type="PROSITE" id="PS51900"/>
    </source>
</evidence>
<comment type="similarity">
    <text evidence="1">Belongs to the 'phage' integrase family.</text>
</comment>
<dbReference type="PROSITE" id="PS51898">
    <property type="entry name" value="TYR_RECOMBINASE"/>
    <property type="match status" value="1"/>
</dbReference>
<keyword evidence="2" id="KW-0229">DNA integration</keyword>
<keyword evidence="3 5" id="KW-0238">DNA-binding</keyword>
<evidence type="ECO:0000256" key="2">
    <source>
        <dbReference type="ARBA" id="ARBA00022908"/>
    </source>
</evidence>
<dbReference type="InterPro" id="IPR010998">
    <property type="entry name" value="Integrase_recombinase_N"/>
</dbReference>
<evidence type="ECO:0000256" key="4">
    <source>
        <dbReference type="ARBA" id="ARBA00023172"/>
    </source>
</evidence>
<evidence type="ECO:0000313" key="9">
    <source>
        <dbReference type="Proteomes" id="UP001589773"/>
    </source>
</evidence>
<dbReference type="InterPro" id="IPR053876">
    <property type="entry name" value="Phage_int_M"/>
</dbReference>
<dbReference type="InterPro" id="IPR011010">
    <property type="entry name" value="DNA_brk_join_enz"/>
</dbReference>
<dbReference type="Gene3D" id="1.10.150.130">
    <property type="match status" value="1"/>
</dbReference>
<dbReference type="EMBL" id="JBHLWP010000011">
    <property type="protein sequence ID" value="MFC0252693.1"/>
    <property type="molecule type" value="Genomic_DNA"/>
</dbReference>
<dbReference type="Gene3D" id="3.30.160.390">
    <property type="entry name" value="Integrase, DNA-binding domain"/>
    <property type="match status" value="1"/>
</dbReference>
<dbReference type="RefSeq" id="WP_379679495.1">
    <property type="nucleotide sequence ID" value="NZ_JBHLWP010000011.1"/>
</dbReference>
<organism evidence="8 9">
    <name type="scientific">Massilia consociata</name>
    <dbReference type="NCBI Taxonomy" id="760117"/>
    <lineage>
        <taxon>Bacteria</taxon>
        <taxon>Pseudomonadati</taxon>
        <taxon>Pseudomonadota</taxon>
        <taxon>Betaproteobacteria</taxon>
        <taxon>Burkholderiales</taxon>
        <taxon>Oxalobacteraceae</taxon>
        <taxon>Telluria group</taxon>
        <taxon>Massilia</taxon>
    </lineage>
</organism>
<gene>
    <name evidence="8" type="ORF">ACFFJK_12405</name>
</gene>
<evidence type="ECO:0000313" key="8">
    <source>
        <dbReference type="EMBL" id="MFC0252693.1"/>
    </source>
</evidence>
<dbReference type="Proteomes" id="UP001589773">
    <property type="component" value="Unassembled WGS sequence"/>
</dbReference>
<comment type="caution">
    <text evidence="8">The sequence shown here is derived from an EMBL/GenBank/DDBJ whole genome shotgun (WGS) entry which is preliminary data.</text>
</comment>
<name>A0ABV6FGP0_9BURK</name>
<evidence type="ECO:0000259" key="6">
    <source>
        <dbReference type="PROSITE" id="PS51898"/>
    </source>
</evidence>
<dbReference type="Pfam" id="PF13356">
    <property type="entry name" value="Arm-DNA-bind_3"/>
    <property type="match status" value="1"/>
</dbReference>
<keyword evidence="9" id="KW-1185">Reference proteome</keyword>
<proteinExistence type="inferred from homology"/>
<evidence type="ECO:0000256" key="5">
    <source>
        <dbReference type="PROSITE-ProRule" id="PRU01248"/>
    </source>
</evidence>
<reference evidence="8 9" key="1">
    <citation type="submission" date="2024-09" db="EMBL/GenBank/DDBJ databases">
        <authorList>
            <person name="Sun Q."/>
            <person name="Mori K."/>
        </authorList>
    </citation>
    <scope>NUCLEOTIDE SEQUENCE [LARGE SCALE GENOMIC DNA]</scope>
    <source>
        <strain evidence="8 9">CCM 7792</strain>
    </source>
</reference>
<protein>
    <submittedName>
        <fullName evidence="8">Tyrosine-type recombinase/integrase</fullName>
    </submittedName>
</protein>
<dbReference type="SUPFAM" id="SSF56349">
    <property type="entry name" value="DNA breaking-rejoining enzymes"/>
    <property type="match status" value="1"/>
</dbReference>
<dbReference type="PANTHER" id="PTHR30629:SF2">
    <property type="entry name" value="PROPHAGE INTEGRASE INTS-RELATED"/>
    <property type="match status" value="1"/>
</dbReference>
<dbReference type="InterPro" id="IPR044068">
    <property type="entry name" value="CB"/>
</dbReference>
<evidence type="ECO:0000256" key="3">
    <source>
        <dbReference type="ARBA" id="ARBA00023125"/>
    </source>
</evidence>
<dbReference type="PROSITE" id="PS51900">
    <property type="entry name" value="CB"/>
    <property type="match status" value="1"/>
</dbReference>
<dbReference type="InterPro" id="IPR050808">
    <property type="entry name" value="Phage_Integrase"/>
</dbReference>
<dbReference type="InterPro" id="IPR013762">
    <property type="entry name" value="Integrase-like_cat_sf"/>
</dbReference>
<dbReference type="InterPro" id="IPR038488">
    <property type="entry name" value="Integrase_DNA-bd_sf"/>
</dbReference>
<dbReference type="Pfam" id="PF22022">
    <property type="entry name" value="Phage_int_M"/>
    <property type="match status" value="1"/>
</dbReference>
<evidence type="ECO:0000256" key="1">
    <source>
        <dbReference type="ARBA" id="ARBA00008857"/>
    </source>
</evidence>
<dbReference type="Gene3D" id="1.10.443.10">
    <property type="entry name" value="Intergrase catalytic core"/>
    <property type="match status" value="1"/>
</dbReference>
<dbReference type="InterPro" id="IPR025166">
    <property type="entry name" value="Integrase_DNA_bind_dom"/>
</dbReference>
<feature type="domain" description="Tyr recombinase" evidence="6">
    <location>
        <begin position="208"/>
        <end position="396"/>
    </location>
</feature>
<dbReference type="Pfam" id="PF00589">
    <property type="entry name" value="Phage_integrase"/>
    <property type="match status" value="1"/>
</dbReference>
<dbReference type="InterPro" id="IPR002104">
    <property type="entry name" value="Integrase_catalytic"/>
</dbReference>
<dbReference type="CDD" id="cd00801">
    <property type="entry name" value="INT_P4_C"/>
    <property type="match status" value="1"/>
</dbReference>
<sequence>MPKLISPLSDIQLRNAKPADKPYKLSDGGGLYVEIMPNGSKFWRMKVRQANGKESRLTFGSYPDVTLAQARAERSKVKQQQAAGLDPAQSKRIEKLQKKVAAVNTFEVLAREWHANKAETWKENTAKEALARLENDVFPRIGNRPMAELDAPLMLDVLNQIERRGAVDMAARVAAHCSAVFRFAIAKGVVKYNPIPDLRGALKPRIKGHHAAIGTDELPDFLKALRKAEAGMFLPTRIMMRLMLLVFVRTSELIETPWSEIDLDKETWVIPWDRMKMGRKKVNPRKLDHHVHLPRQGWALLRELHTLTGHGVYLFPNRTDHTKPASNGAILMALRRMGYQGRHTGHGFRSLAMGVIKARLGYRHEVINRQLAHGSNDEYGEAYDREQFQEERKVMMQAYADYIDAVERGDNVIPVNFKRAA</sequence>
<feature type="domain" description="Core-binding (CB)" evidence="7">
    <location>
        <begin position="104"/>
        <end position="185"/>
    </location>
</feature>
<accession>A0ABV6FGP0</accession>
<keyword evidence="4" id="KW-0233">DNA recombination</keyword>
<dbReference type="PANTHER" id="PTHR30629">
    <property type="entry name" value="PROPHAGE INTEGRASE"/>
    <property type="match status" value="1"/>
</dbReference>